<dbReference type="RefSeq" id="WP_071419564.1">
    <property type="nucleotide sequence ID" value="NZ_LR031358.1"/>
</dbReference>
<evidence type="ECO:0000256" key="5">
    <source>
        <dbReference type="ARBA" id="ARBA00022989"/>
    </source>
</evidence>
<evidence type="ECO:0000256" key="4">
    <source>
        <dbReference type="ARBA" id="ARBA00022692"/>
    </source>
</evidence>
<evidence type="ECO:0000313" key="12">
    <source>
        <dbReference type="Proteomes" id="UP000294726"/>
    </source>
</evidence>
<dbReference type="Proteomes" id="UP000181728">
    <property type="component" value="Unassembled WGS sequence"/>
</dbReference>
<sequence length="136" mass="14805">MTFLTARSLGKLVDRYSAALILFAMLTLGGFSLFLSSIADSLFIFIMSRAIFGISDAGVNPAIEVQITKMTKPNQLNRSFSYIQSAQPVGVAVGPFIGAFLNTHGGYQLVFSSVSGLYWVLIIAIIVSYLLRRKSD</sequence>
<comment type="subcellular location">
    <subcellularLocation>
        <location evidence="1">Cell membrane</location>
        <topology evidence="1">Multi-pass membrane protein</topology>
    </subcellularLocation>
</comment>
<evidence type="ECO:0000256" key="6">
    <source>
        <dbReference type="ARBA" id="ARBA00023136"/>
    </source>
</evidence>
<evidence type="ECO:0000313" key="10">
    <source>
        <dbReference type="EMBL" id="VDB99339.1"/>
    </source>
</evidence>
<dbReference type="PANTHER" id="PTHR43414">
    <property type="entry name" value="MULTIDRUG RESISTANCE PROTEIN MDTG"/>
    <property type="match status" value="1"/>
</dbReference>
<keyword evidence="3" id="KW-1003">Cell membrane</keyword>
<evidence type="ECO:0000313" key="9">
    <source>
        <dbReference type="EMBL" id="OIM20402.1"/>
    </source>
</evidence>
<accession>A0A483BU99</accession>
<evidence type="ECO:0000256" key="7">
    <source>
        <dbReference type="SAM" id="Phobius"/>
    </source>
</evidence>
<dbReference type="InterPro" id="IPR011701">
    <property type="entry name" value="MFS"/>
</dbReference>
<dbReference type="Gene3D" id="1.20.1250.20">
    <property type="entry name" value="MFS general substrate transporter like domains"/>
    <property type="match status" value="1"/>
</dbReference>
<evidence type="ECO:0000256" key="3">
    <source>
        <dbReference type="ARBA" id="ARBA00022475"/>
    </source>
</evidence>
<keyword evidence="4 7" id="KW-0812">Transmembrane</keyword>
<dbReference type="InterPro" id="IPR036259">
    <property type="entry name" value="MFS_trans_sf"/>
</dbReference>
<dbReference type="Proteomes" id="UP000294726">
    <property type="component" value="Chromosome"/>
</dbReference>
<dbReference type="Pfam" id="PF07690">
    <property type="entry name" value="MFS_1"/>
    <property type="match status" value="1"/>
</dbReference>
<reference evidence="10 12" key="2">
    <citation type="submission" date="2018-08" db="EMBL/GenBank/DDBJ databases">
        <authorList>
            <person name="Lorentzen P. G. S. M."/>
        </authorList>
    </citation>
    <scope>NUCLEOTIDE SEQUENCE [LARGE SCALE GENOMIC DNA]</scope>
    <source>
        <strain evidence="10 12">CRBO_1381</strain>
    </source>
</reference>
<proteinExistence type="predicted"/>
<dbReference type="EMBL" id="LR031358">
    <property type="protein sequence ID" value="VDB99339.1"/>
    <property type="molecule type" value="Genomic_DNA"/>
</dbReference>
<dbReference type="EMBL" id="MLOK01000060">
    <property type="protein sequence ID" value="OIM20402.1"/>
    <property type="molecule type" value="Genomic_DNA"/>
</dbReference>
<evidence type="ECO:0000256" key="1">
    <source>
        <dbReference type="ARBA" id="ARBA00004651"/>
    </source>
</evidence>
<evidence type="ECO:0000313" key="11">
    <source>
        <dbReference type="Proteomes" id="UP000181728"/>
    </source>
</evidence>
<protein>
    <recommendedName>
        <fullName evidence="8">Major facilitator superfamily (MFS) profile domain-containing protein</fullName>
    </recommendedName>
</protein>
<dbReference type="PROSITE" id="PS50850">
    <property type="entry name" value="MFS"/>
    <property type="match status" value="1"/>
</dbReference>
<keyword evidence="5 7" id="KW-1133">Transmembrane helix</keyword>
<dbReference type="GO" id="GO:0005886">
    <property type="term" value="C:plasma membrane"/>
    <property type="evidence" value="ECO:0007669"/>
    <property type="project" value="UniProtKB-SubCell"/>
</dbReference>
<name>A0A483BU99_OENOE</name>
<gene>
    <name evidence="9" type="ORF">ATX59_09130</name>
    <name evidence="10" type="ORF">OENI_1879</name>
</gene>
<dbReference type="PANTHER" id="PTHR43414:SF6">
    <property type="entry name" value="MULTIDRUG RESISTANCE PROTEIN MDTG"/>
    <property type="match status" value="1"/>
</dbReference>
<reference evidence="9 11" key="1">
    <citation type="journal article" date="2016" name="BMC Genomics">
        <title>Consensus pan-genome assembly of the specialised wine bacterium Oenococcus oeni.</title>
        <authorList>
            <person name="Sternes P.R."/>
            <person name="Borneman A.R."/>
        </authorList>
    </citation>
    <scope>NUCLEOTIDE SEQUENCE [LARGE SCALE GENOMIC DNA]</scope>
    <source>
        <strain evidence="9 11">AWRIB661</strain>
    </source>
</reference>
<dbReference type="SUPFAM" id="SSF103473">
    <property type="entry name" value="MFS general substrate transporter"/>
    <property type="match status" value="1"/>
</dbReference>
<feature type="transmembrane region" description="Helical" evidence="7">
    <location>
        <begin position="12"/>
        <end position="35"/>
    </location>
</feature>
<dbReference type="AlphaFoldDB" id="A0A483BU99"/>
<dbReference type="GO" id="GO:0022857">
    <property type="term" value="F:transmembrane transporter activity"/>
    <property type="evidence" value="ECO:0007669"/>
    <property type="project" value="InterPro"/>
</dbReference>
<organism evidence="9 11">
    <name type="scientific">Oenococcus oeni</name>
    <name type="common">Leuconostoc oenos</name>
    <dbReference type="NCBI Taxonomy" id="1247"/>
    <lineage>
        <taxon>Bacteria</taxon>
        <taxon>Bacillati</taxon>
        <taxon>Bacillota</taxon>
        <taxon>Bacilli</taxon>
        <taxon>Lactobacillales</taxon>
        <taxon>Lactobacillaceae</taxon>
        <taxon>Oenococcus</taxon>
    </lineage>
</organism>
<feature type="domain" description="Major facilitator superfamily (MFS) profile" evidence="8">
    <location>
        <begin position="1"/>
        <end position="136"/>
    </location>
</feature>
<keyword evidence="2" id="KW-0813">Transport</keyword>
<keyword evidence="6 7" id="KW-0472">Membrane</keyword>
<feature type="transmembrane region" description="Helical" evidence="7">
    <location>
        <begin position="107"/>
        <end position="131"/>
    </location>
</feature>
<dbReference type="InterPro" id="IPR020846">
    <property type="entry name" value="MFS_dom"/>
</dbReference>
<evidence type="ECO:0000256" key="2">
    <source>
        <dbReference type="ARBA" id="ARBA00022448"/>
    </source>
</evidence>
<evidence type="ECO:0000259" key="8">
    <source>
        <dbReference type="PROSITE" id="PS50850"/>
    </source>
</evidence>